<evidence type="ECO:0000313" key="2">
    <source>
        <dbReference type="Proteomes" id="UP000527355"/>
    </source>
</evidence>
<organism evidence="1 2">
    <name type="scientific">Myotis myotis</name>
    <name type="common">Greater mouse-eared bat</name>
    <name type="synonym">Vespertilio myotis</name>
    <dbReference type="NCBI Taxonomy" id="51298"/>
    <lineage>
        <taxon>Eukaryota</taxon>
        <taxon>Metazoa</taxon>
        <taxon>Chordata</taxon>
        <taxon>Craniata</taxon>
        <taxon>Vertebrata</taxon>
        <taxon>Euteleostomi</taxon>
        <taxon>Mammalia</taxon>
        <taxon>Eutheria</taxon>
        <taxon>Laurasiatheria</taxon>
        <taxon>Chiroptera</taxon>
        <taxon>Yangochiroptera</taxon>
        <taxon>Vespertilionidae</taxon>
        <taxon>Myotis</taxon>
    </lineage>
</organism>
<sequence>MEKLSLREVSGPVQPVHGRQEGAGAWVGTLRHGGDRLSTCPWARLLGRGAPRCWPASAPWLGSNSHCHQRVSSSAHCSRAAVVESELPPFIECLDQSPIGRDKPVPGFSFLFSFSGTCSHWDHHTCGPRGRFHRRRPLPSAFAPATLRPARLRPVGVLGEQSVSAKPLFQGPTLEF</sequence>
<protein>
    <submittedName>
        <fullName evidence="1">Uncharacterized protein</fullName>
    </submittedName>
</protein>
<dbReference type="EMBL" id="JABWUV010000003">
    <property type="protein sequence ID" value="KAF6369467.1"/>
    <property type="molecule type" value="Genomic_DNA"/>
</dbReference>
<comment type="caution">
    <text evidence="1">The sequence shown here is derived from an EMBL/GenBank/DDBJ whole genome shotgun (WGS) entry which is preliminary data.</text>
</comment>
<accession>A0A7J7Z5C3</accession>
<evidence type="ECO:0000313" key="1">
    <source>
        <dbReference type="EMBL" id="KAF6369467.1"/>
    </source>
</evidence>
<proteinExistence type="predicted"/>
<dbReference type="Proteomes" id="UP000527355">
    <property type="component" value="Unassembled WGS sequence"/>
</dbReference>
<reference evidence="1 2" key="1">
    <citation type="journal article" date="2020" name="Nature">
        <title>Six reference-quality genomes reveal evolution of bat adaptations.</title>
        <authorList>
            <person name="Jebb D."/>
            <person name="Huang Z."/>
            <person name="Pippel M."/>
            <person name="Hughes G.M."/>
            <person name="Lavrichenko K."/>
            <person name="Devanna P."/>
            <person name="Winkler S."/>
            <person name="Jermiin L.S."/>
            <person name="Skirmuntt E.C."/>
            <person name="Katzourakis A."/>
            <person name="Burkitt-Gray L."/>
            <person name="Ray D.A."/>
            <person name="Sullivan K.A.M."/>
            <person name="Roscito J.G."/>
            <person name="Kirilenko B.M."/>
            <person name="Davalos L.M."/>
            <person name="Corthals A.P."/>
            <person name="Power M.L."/>
            <person name="Jones G."/>
            <person name="Ransome R.D."/>
            <person name="Dechmann D.K.N."/>
            <person name="Locatelli A.G."/>
            <person name="Puechmaille S.J."/>
            <person name="Fedrigo O."/>
            <person name="Jarvis E.D."/>
            <person name="Hiller M."/>
            <person name="Vernes S.C."/>
            <person name="Myers E.W."/>
            <person name="Teeling E.C."/>
        </authorList>
    </citation>
    <scope>NUCLEOTIDE SEQUENCE [LARGE SCALE GENOMIC DNA]</scope>
    <source>
        <strain evidence="1">MMyoMyo1</strain>
        <tissue evidence="1">Flight muscle</tissue>
    </source>
</reference>
<name>A0A7J7Z5C3_MYOMY</name>
<keyword evidence="2" id="KW-1185">Reference proteome</keyword>
<gene>
    <name evidence="1" type="ORF">mMyoMyo1_010789</name>
</gene>
<dbReference type="AlphaFoldDB" id="A0A7J7Z5C3"/>